<proteinExistence type="predicted"/>
<dbReference type="Gene3D" id="3.40.1010.10">
    <property type="entry name" value="Cobalt-precorrin-4 Transmethylase, Domain 1"/>
    <property type="match status" value="1"/>
</dbReference>
<name>A0A371P2C6_9ACTN</name>
<dbReference type="OrthoDB" id="9815856at2"/>
<evidence type="ECO:0000256" key="10">
    <source>
        <dbReference type="ARBA" id="ARBA00023268"/>
    </source>
</evidence>
<dbReference type="InterPro" id="IPR006366">
    <property type="entry name" value="CobA/CysG_C"/>
</dbReference>
<dbReference type="InterPro" id="IPR036291">
    <property type="entry name" value="NAD(P)-bd_dom_sf"/>
</dbReference>
<evidence type="ECO:0000256" key="2">
    <source>
        <dbReference type="ARBA" id="ARBA00022573"/>
    </source>
</evidence>
<dbReference type="PIRSF" id="PIRSF036426">
    <property type="entry name" value="Sirohaem_synth"/>
    <property type="match status" value="1"/>
</dbReference>
<dbReference type="NCBIfam" id="TIGR01469">
    <property type="entry name" value="cobA_cysG_Cterm"/>
    <property type="match status" value="1"/>
</dbReference>
<reference evidence="14 15" key="1">
    <citation type="submission" date="2018-08" db="EMBL/GenBank/DDBJ databases">
        <title>Aeromicrobium sp. M2KJ-4, whole genome shotgun sequence.</title>
        <authorList>
            <person name="Tuo L."/>
        </authorList>
    </citation>
    <scope>NUCLEOTIDE SEQUENCE [LARGE SCALE GENOMIC DNA]</scope>
    <source>
        <strain evidence="14 15">M2KJ-4</strain>
    </source>
</reference>
<dbReference type="EMBL" id="QUBR01000002">
    <property type="protein sequence ID" value="REK70087.1"/>
    <property type="molecule type" value="Genomic_DNA"/>
</dbReference>
<evidence type="ECO:0000256" key="1">
    <source>
        <dbReference type="ARBA" id="ARBA00005010"/>
    </source>
</evidence>
<evidence type="ECO:0000256" key="8">
    <source>
        <dbReference type="ARBA" id="ARBA00023239"/>
    </source>
</evidence>
<dbReference type="InterPro" id="IPR050161">
    <property type="entry name" value="Siro_Cobalamin_biosynth"/>
</dbReference>
<organism evidence="14 15">
    <name type="scientific">Aeromicrobium endophyticum</name>
    <dbReference type="NCBI Taxonomy" id="2292704"/>
    <lineage>
        <taxon>Bacteria</taxon>
        <taxon>Bacillati</taxon>
        <taxon>Actinomycetota</taxon>
        <taxon>Actinomycetes</taxon>
        <taxon>Propionibacteriales</taxon>
        <taxon>Nocardioidaceae</taxon>
        <taxon>Aeromicrobium</taxon>
    </lineage>
</organism>
<dbReference type="GO" id="GO:0051266">
    <property type="term" value="F:sirohydrochlorin ferrochelatase activity"/>
    <property type="evidence" value="ECO:0007669"/>
    <property type="project" value="InterPro"/>
</dbReference>
<dbReference type="PANTHER" id="PTHR45790:SF3">
    <property type="entry name" value="S-ADENOSYL-L-METHIONINE-DEPENDENT UROPORPHYRINOGEN III METHYLTRANSFERASE, CHLOROPLASTIC"/>
    <property type="match status" value="1"/>
</dbReference>
<dbReference type="RefSeq" id="WP_119704685.1">
    <property type="nucleotide sequence ID" value="NZ_JBHSOI010000002.1"/>
</dbReference>
<keyword evidence="10" id="KW-0511">Multifunctional enzyme</keyword>
<dbReference type="EC" id="2.1.1.107" evidence="14"/>
<evidence type="ECO:0000256" key="11">
    <source>
        <dbReference type="ARBA" id="ARBA00047561"/>
    </source>
</evidence>
<comment type="catalytic activity">
    <reaction evidence="11">
        <text>precorrin-2 + NAD(+) = sirohydrochlorin + NADH + 2 H(+)</text>
        <dbReference type="Rhea" id="RHEA:15613"/>
        <dbReference type="ChEBI" id="CHEBI:15378"/>
        <dbReference type="ChEBI" id="CHEBI:57540"/>
        <dbReference type="ChEBI" id="CHEBI:57945"/>
        <dbReference type="ChEBI" id="CHEBI:58351"/>
        <dbReference type="ChEBI" id="CHEBI:58827"/>
        <dbReference type="EC" id="1.3.1.76"/>
    </reaction>
</comment>
<dbReference type="Pfam" id="PF00590">
    <property type="entry name" value="TP_methylase"/>
    <property type="match status" value="1"/>
</dbReference>
<dbReference type="CDD" id="cd11642">
    <property type="entry name" value="SUMT"/>
    <property type="match status" value="1"/>
</dbReference>
<dbReference type="NCBIfam" id="TIGR01470">
    <property type="entry name" value="cysG_Nterm"/>
    <property type="match status" value="1"/>
</dbReference>
<keyword evidence="3 14" id="KW-0489">Methyltransferase</keyword>
<dbReference type="InterPro" id="IPR035996">
    <property type="entry name" value="4pyrrol_Methylase_sf"/>
</dbReference>
<dbReference type="GO" id="GO:0043115">
    <property type="term" value="F:precorrin-2 dehydrogenase activity"/>
    <property type="evidence" value="ECO:0007669"/>
    <property type="project" value="UniProtKB-EC"/>
</dbReference>
<evidence type="ECO:0000313" key="15">
    <source>
        <dbReference type="Proteomes" id="UP000265581"/>
    </source>
</evidence>
<accession>A0A371P2C6</accession>
<evidence type="ECO:0000256" key="9">
    <source>
        <dbReference type="ARBA" id="ARBA00023244"/>
    </source>
</evidence>
<keyword evidence="5" id="KW-0949">S-adenosyl-L-methionine</keyword>
<evidence type="ECO:0000256" key="6">
    <source>
        <dbReference type="ARBA" id="ARBA00023002"/>
    </source>
</evidence>
<dbReference type="Pfam" id="PF13241">
    <property type="entry name" value="NAD_binding_7"/>
    <property type="match status" value="1"/>
</dbReference>
<keyword evidence="8" id="KW-0456">Lyase</keyword>
<dbReference type="GO" id="GO:0019354">
    <property type="term" value="P:siroheme biosynthetic process"/>
    <property type="evidence" value="ECO:0007669"/>
    <property type="project" value="UniProtKB-UniPathway"/>
</dbReference>
<keyword evidence="4 14" id="KW-0808">Transferase</keyword>
<dbReference type="GO" id="GO:0009236">
    <property type="term" value="P:cobalamin biosynthetic process"/>
    <property type="evidence" value="ECO:0007669"/>
    <property type="project" value="UniProtKB-KW"/>
</dbReference>
<dbReference type="InterPro" id="IPR014777">
    <property type="entry name" value="4pyrrole_Mease_sub1"/>
</dbReference>
<dbReference type="SUPFAM" id="SSF51735">
    <property type="entry name" value="NAD(P)-binding Rossmann-fold domains"/>
    <property type="match status" value="1"/>
</dbReference>
<dbReference type="InterPro" id="IPR012409">
    <property type="entry name" value="Sirohaem_synth"/>
</dbReference>
<gene>
    <name evidence="14" type="primary">cobA</name>
    <name evidence="14" type="ORF">DX116_12990</name>
</gene>
<protein>
    <submittedName>
        <fullName evidence="14">Uroporphyrinogen-III C-methyltransferase</fullName>
        <ecNumber evidence="14">2.1.1.107</ecNumber>
    </submittedName>
</protein>
<dbReference type="GO" id="GO:0032259">
    <property type="term" value="P:methylation"/>
    <property type="evidence" value="ECO:0007669"/>
    <property type="project" value="UniProtKB-KW"/>
</dbReference>
<dbReference type="GO" id="GO:0004851">
    <property type="term" value="F:uroporphyrin-III C-methyltransferase activity"/>
    <property type="evidence" value="ECO:0007669"/>
    <property type="project" value="UniProtKB-EC"/>
</dbReference>
<comment type="caution">
    <text evidence="14">The sequence shown here is derived from an EMBL/GenBank/DDBJ whole genome shotgun (WGS) entry which is preliminary data.</text>
</comment>
<dbReference type="Gene3D" id="3.30.950.10">
    <property type="entry name" value="Methyltransferase, Cobalt-precorrin-4 Transmethylase, Domain 2"/>
    <property type="match status" value="1"/>
</dbReference>
<dbReference type="InterPro" id="IPR006367">
    <property type="entry name" value="Sirohaem_synthase_N"/>
</dbReference>
<keyword evidence="2" id="KW-0169">Cobalamin biosynthesis</keyword>
<comment type="pathway">
    <text evidence="1">Porphyrin-containing compound metabolism; siroheme biosynthesis; sirohydrochlorin from precorrin-2: step 1/1.</text>
</comment>
<dbReference type="GO" id="GO:0051287">
    <property type="term" value="F:NAD binding"/>
    <property type="evidence" value="ECO:0007669"/>
    <property type="project" value="InterPro"/>
</dbReference>
<evidence type="ECO:0000256" key="4">
    <source>
        <dbReference type="ARBA" id="ARBA00022679"/>
    </source>
</evidence>
<evidence type="ECO:0000256" key="12">
    <source>
        <dbReference type="PIRSR" id="PIRSR036426-1"/>
    </source>
</evidence>
<dbReference type="Gene3D" id="3.40.50.720">
    <property type="entry name" value="NAD(P)-binding Rossmann-like Domain"/>
    <property type="match status" value="1"/>
</dbReference>
<dbReference type="PANTHER" id="PTHR45790">
    <property type="entry name" value="SIROHEME SYNTHASE-RELATED"/>
    <property type="match status" value="1"/>
</dbReference>
<evidence type="ECO:0000256" key="7">
    <source>
        <dbReference type="ARBA" id="ARBA00023027"/>
    </source>
</evidence>
<feature type="domain" description="Tetrapyrrole methylase" evidence="13">
    <location>
        <begin position="166"/>
        <end position="369"/>
    </location>
</feature>
<keyword evidence="9" id="KW-0627">Porphyrin biosynthesis</keyword>
<keyword evidence="15" id="KW-1185">Reference proteome</keyword>
<dbReference type="NCBIfam" id="NF004790">
    <property type="entry name" value="PRK06136.1"/>
    <property type="match status" value="1"/>
</dbReference>
<evidence type="ECO:0000256" key="5">
    <source>
        <dbReference type="ARBA" id="ARBA00022691"/>
    </source>
</evidence>
<dbReference type="UniPathway" id="UPA00262">
    <property type="reaction ID" value="UER00222"/>
</dbReference>
<evidence type="ECO:0000259" key="13">
    <source>
        <dbReference type="Pfam" id="PF00590"/>
    </source>
</evidence>
<sequence>MTAGGNLPLTLRVGGRKVVVVGGGHVATRRTLSLVQAGAEVTVVSPAVSDSLASSIGRGDVQWIRRTYAPGDLKGAWLVQTATDSPVDDFVAADAEASQIWCLKGGDPENATAWAPAVAQVDDVMVAVSGGGDAGRATALRDGVAAALQAGELPMRHRTHHPDGFVALVGGGPGDPGLLTTRGRRLLAEADVVVVDRLAPHALLAELDADVEVIDVGKMPDHHPIPQHEINALLVDRAQQGKVVVRLKGGDPYVFGRGGEELIACREAGIPVEVVPGVTSAISVAASAGIPVTHRGVSRGFTVVTGHEDIGQVPHTGAHTLVMLMGVKRLAQTCAELIASGHGPHTPAAIVERGCTPTQRVTVATLSTLAGAAVAAGAESPAITIIGDVVTLSPAWAERSRLGG</sequence>
<feature type="active site" description="Proton donor" evidence="12">
    <location>
        <position position="218"/>
    </location>
</feature>
<keyword evidence="6" id="KW-0560">Oxidoreductase</keyword>
<evidence type="ECO:0000256" key="3">
    <source>
        <dbReference type="ARBA" id="ARBA00022603"/>
    </source>
</evidence>
<dbReference type="InterPro" id="IPR000878">
    <property type="entry name" value="4pyrrol_Mease"/>
</dbReference>
<dbReference type="InterPro" id="IPR014776">
    <property type="entry name" value="4pyrrole_Mease_sub2"/>
</dbReference>
<keyword evidence="7" id="KW-0520">NAD</keyword>
<dbReference type="SUPFAM" id="SSF53790">
    <property type="entry name" value="Tetrapyrrole methylase"/>
    <property type="match status" value="1"/>
</dbReference>
<feature type="active site" description="Proton acceptor" evidence="12">
    <location>
        <position position="196"/>
    </location>
</feature>
<dbReference type="AlphaFoldDB" id="A0A371P2C6"/>
<dbReference type="FunFam" id="3.40.1010.10:FF:000001">
    <property type="entry name" value="Siroheme synthase"/>
    <property type="match status" value="1"/>
</dbReference>
<dbReference type="Proteomes" id="UP000265581">
    <property type="component" value="Unassembled WGS sequence"/>
</dbReference>
<evidence type="ECO:0000313" key="14">
    <source>
        <dbReference type="EMBL" id="REK70087.1"/>
    </source>
</evidence>